<dbReference type="Gene3D" id="3.40.50.720">
    <property type="entry name" value="NAD(P)-binding Rossmann-like Domain"/>
    <property type="match status" value="1"/>
</dbReference>
<proteinExistence type="predicted"/>
<dbReference type="OrthoDB" id="9801785at2"/>
<accession>A0A1M7ZRQ3</accession>
<dbReference type="STRING" id="1123029.SAMN02745172_04183"/>
<sequence length="343" mass="37909">MRFLITGTAGFIGFHLARRLLDEGHFVVGFDAMTDYYDRTLKEARHAVLARSNAFHPVIARLEDADALDQAADRAEPDVIVHLAAQAGVRYSLEHPRAYFDSNLEGSYNVLELARRTSPRHLLLASTSSVYGANDRMPFSENDSADWPMTLYAATKKAAEGMAHSYAHLWKIPTTCFRFFTVYGPWGRPDMALFKFVASLRTGKPIEIYGNGEMKRDFTYIDDLIEAIVRLIGAAPQEGRPVVADGIADSLSPVAPWRVVNIAGGRPVGLMDFIAAIEAAVGQTLAKVMLPMQPGDVPATFADHRLLEALTGYRPETPVSVGVRAFVDWYRDYYRVAVGQAVP</sequence>
<dbReference type="RefSeq" id="WP_073632357.1">
    <property type="nucleotide sequence ID" value="NZ_FRXO01000014.1"/>
</dbReference>
<name>A0A1M7ZRQ3_9HYPH</name>
<dbReference type="PANTHER" id="PTHR43574">
    <property type="entry name" value="EPIMERASE-RELATED"/>
    <property type="match status" value="1"/>
</dbReference>
<evidence type="ECO:0000313" key="3">
    <source>
        <dbReference type="EMBL" id="SHO67502.1"/>
    </source>
</evidence>
<gene>
    <name evidence="3" type="ORF">SAMN02745172_04183</name>
</gene>
<dbReference type="Pfam" id="PF01370">
    <property type="entry name" value="Epimerase"/>
    <property type="match status" value="1"/>
</dbReference>
<keyword evidence="1" id="KW-0520">NAD</keyword>
<dbReference type="InterPro" id="IPR036291">
    <property type="entry name" value="NAD(P)-bd_dom_sf"/>
</dbReference>
<dbReference type="InterPro" id="IPR001509">
    <property type="entry name" value="Epimerase_deHydtase"/>
</dbReference>
<dbReference type="AlphaFoldDB" id="A0A1M7ZRQ3"/>
<feature type="domain" description="NAD-dependent epimerase/dehydratase" evidence="2">
    <location>
        <begin position="4"/>
        <end position="234"/>
    </location>
</feature>
<evidence type="ECO:0000313" key="4">
    <source>
        <dbReference type="Proteomes" id="UP000186406"/>
    </source>
</evidence>
<keyword evidence="4" id="KW-1185">Reference proteome</keyword>
<reference evidence="3 4" key="1">
    <citation type="submission" date="2016-12" db="EMBL/GenBank/DDBJ databases">
        <authorList>
            <person name="Song W.-J."/>
            <person name="Kurnit D.M."/>
        </authorList>
    </citation>
    <scope>NUCLEOTIDE SEQUENCE [LARGE SCALE GENOMIC DNA]</scope>
    <source>
        <strain evidence="3 4">DSM 19599</strain>
    </source>
</reference>
<protein>
    <submittedName>
        <fullName evidence="3">UDP-glucuronate 4-epimerase</fullName>
    </submittedName>
</protein>
<dbReference type="PRINTS" id="PR01713">
    <property type="entry name" value="NUCEPIMERASE"/>
</dbReference>
<dbReference type="EMBL" id="FRXO01000014">
    <property type="protein sequence ID" value="SHO67502.1"/>
    <property type="molecule type" value="Genomic_DNA"/>
</dbReference>
<evidence type="ECO:0000256" key="1">
    <source>
        <dbReference type="ARBA" id="ARBA00023027"/>
    </source>
</evidence>
<dbReference type="Proteomes" id="UP000186406">
    <property type="component" value="Unassembled WGS sequence"/>
</dbReference>
<dbReference type="SUPFAM" id="SSF51735">
    <property type="entry name" value="NAD(P)-binding Rossmann-fold domains"/>
    <property type="match status" value="1"/>
</dbReference>
<evidence type="ECO:0000259" key="2">
    <source>
        <dbReference type="Pfam" id="PF01370"/>
    </source>
</evidence>
<organism evidence="3 4">
    <name type="scientific">Pseudoxanthobacter soli DSM 19599</name>
    <dbReference type="NCBI Taxonomy" id="1123029"/>
    <lineage>
        <taxon>Bacteria</taxon>
        <taxon>Pseudomonadati</taxon>
        <taxon>Pseudomonadota</taxon>
        <taxon>Alphaproteobacteria</taxon>
        <taxon>Hyphomicrobiales</taxon>
        <taxon>Segnochrobactraceae</taxon>
        <taxon>Pseudoxanthobacter</taxon>
    </lineage>
</organism>